<keyword evidence="1" id="KW-0812">Transmembrane</keyword>
<proteinExistence type="predicted"/>
<keyword evidence="3" id="KW-1185">Reference proteome</keyword>
<evidence type="ECO:0000256" key="1">
    <source>
        <dbReference type="SAM" id="Phobius"/>
    </source>
</evidence>
<evidence type="ECO:0000313" key="2">
    <source>
        <dbReference type="EMBL" id="KAL0465682.1"/>
    </source>
</evidence>
<dbReference type="EMBL" id="JAVLET010000015">
    <property type="protein sequence ID" value="KAL0465682.1"/>
    <property type="molecule type" value="Genomic_DNA"/>
</dbReference>
<evidence type="ECO:0008006" key="4">
    <source>
        <dbReference type="Google" id="ProtNLM"/>
    </source>
</evidence>
<feature type="transmembrane region" description="Helical" evidence="1">
    <location>
        <begin position="80"/>
        <end position="103"/>
    </location>
</feature>
<evidence type="ECO:0000313" key="3">
    <source>
        <dbReference type="Proteomes" id="UP001451303"/>
    </source>
</evidence>
<organism evidence="2 3">
    <name type="scientific">Neurospora intermedia</name>
    <dbReference type="NCBI Taxonomy" id="5142"/>
    <lineage>
        <taxon>Eukaryota</taxon>
        <taxon>Fungi</taxon>
        <taxon>Dikarya</taxon>
        <taxon>Ascomycota</taxon>
        <taxon>Pezizomycotina</taxon>
        <taxon>Sordariomycetes</taxon>
        <taxon>Sordariomycetidae</taxon>
        <taxon>Sordariales</taxon>
        <taxon>Sordariaceae</taxon>
        <taxon>Neurospora</taxon>
    </lineage>
</organism>
<accession>A0ABR3CZ22</accession>
<dbReference type="Proteomes" id="UP001451303">
    <property type="component" value="Unassembled WGS sequence"/>
</dbReference>
<gene>
    <name evidence="2" type="ORF">QR685DRAFT_122874</name>
</gene>
<feature type="transmembrane region" description="Helical" evidence="1">
    <location>
        <begin position="49"/>
        <end position="68"/>
    </location>
</feature>
<keyword evidence="1" id="KW-1133">Transmembrane helix</keyword>
<comment type="caution">
    <text evidence="2">The sequence shown here is derived from an EMBL/GenBank/DDBJ whole genome shotgun (WGS) entry which is preliminary data.</text>
</comment>
<sequence>MIVYRKVTGSIPVEGKNSFFLFSFIFFLFCLFTFPPFRSFRLFRSPTFLLQFLFFSSFFFFFLLWFPLVWSFCFLPSFRVLNTVFCFLSFLLALLFHSLFLLFSNLLTMYTTTYHTLIPLDFHPSLFLRFILRSHLQTDLVMSRSTVSVRSPGPGPWDHSYGNFRCVCAKCTVLCTYLPRTKKNMTVS</sequence>
<keyword evidence="1" id="KW-0472">Membrane</keyword>
<reference evidence="2 3" key="1">
    <citation type="submission" date="2023-09" db="EMBL/GenBank/DDBJ databases">
        <title>Multi-omics analysis of a traditional fermented food reveals byproduct-associated fungal strains for waste-to-food upcycling.</title>
        <authorList>
            <consortium name="Lawrence Berkeley National Laboratory"/>
            <person name="Rekdal V.M."/>
            <person name="Villalobos-Escobedo J.M."/>
            <person name="Rodriguez-Valeron N."/>
            <person name="Garcia M.O."/>
            <person name="Vasquez D.P."/>
            <person name="Damayanti I."/>
            <person name="Sorensen P.M."/>
            <person name="Baidoo E.E."/>
            <person name="De Carvalho A.C."/>
            <person name="Riley R."/>
            <person name="Lipzen A."/>
            <person name="He G."/>
            <person name="Yan M."/>
            <person name="Haridas S."/>
            <person name="Daum C."/>
            <person name="Yoshinaga Y."/>
            <person name="Ng V."/>
            <person name="Grigoriev I.V."/>
            <person name="Munk R."/>
            <person name="Nuraida L."/>
            <person name="Wijaya C.H."/>
            <person name="Morales P.-C."/>
            <person name="Keasling J.D."/>
        </authorList>
    </citation>
    <scope>NUCLEOTIDE SEQUENCE [LARGE SCALE GENOMIC DNA]</scope>
    <source>
        <strain evidence="2 3">FGSC 2613</strain>
    </source>
</reference>
<feature type="transmembrane region" description="Helical" evidence="1">
    <location>
        <begin position="20"/>
        <end position="37"/>
    </location>
</feature>
<name>A0ABR3CZ22_NEUIN</name>
<protein>
    <recommendedName>
        <fullName evidence="4">T. brucei spp.-specific protein</fullName>
    </recommendedName>
</protein>